<dbReference type="SUPFAM" id="SSF53067">
    <property type="entry name" value="Actin-like ATPase domain"/>
    <property type="match status" value="1"/>
</dbReference>
<dbReference type="Pfam" id="PF19278">
    <property type="entry name" value="Hydant_A_C"/>
    <property type="match status" value="1"/>
</dbReference>
<name>A0ABN3V1L0_9PSEU</name>
<dbReference type="PANTHER" id="PTHR11365">
    <property type="entry name" value="5-OXOPROLINASE RELATED"/>
    <property type="match status" value="1"/>
</dbReference>
<reference evidence="5 6" key="1">
    <citation type="journal article" date="2019" name="Int. J. Syst. Evol. Microbiol.">
        <title>The Global Catalogue of Microorganisms (GCM) 10K type strain sequencing project: providing services to taxonomists for standard genome sequencing and annotation.</title>
        <authorList>
            <consortium name="The Broad Institute Genomics Platform"/>
            <consortium name="The Broad Institute Genome Sequencing Center for Infectious Disease"/>
            <person name="Wu L."/>
            <person name="Ma J."/>
        </authorList>
    </citation>
    <scope>NUCLEOTIDE SEQUENCE [LARGE SCALE GENOMIC DNA]</scope>
    <source>
        <strain evidence="5 6">JCM 9383</strain>
    </source>
</reference>
<evidence type="ECO:0000313" key="5">
    <source>
        <dbReference type="EMBL" id="GAA2774955.1"/>
    </source>
</evidence>
<evidence type="ECO:0000259" key="2">
    <source>
        <dbReference type="Pfam" id="PF01968"/>
    </source>
</evidence>
<feature type="domain" description="Hydantoinase/oxoprolinase N-terminal" evidence="3">
    <location>
        <begin position="6"/>
        <end position="175"/>
    </location>
</feature>
<evidence type="ECO:0000313" key="6">
    <source>
        <dbReference type="Proteomes" id="UP001500979"/>
    </source>
</evidence>
<evidence type="ECO:0000259" key="3">
    <source>
        <dbReference type="Pfam" id="PF05378"/>
    </source>
</evidence>
<dbReference type="Proteomes" id="UP001500979">
    <property type="component" value="Unassembled WGS sequence"/>
</dbReference>
<dbReference type="Pfam" id="PF05378">
    <property type="entry name" value="Hydant_A_N"/>
    <property type="match status" value="1"/>
</dbReference>
<evidence type="ECO:0000259" key="4">
    <source>
        <dbReference type="Pfam" id="PF19278"/>
    </source>
</evidence>
<evidence type="ECO:0000256" key="1">
    <source>
        <dbReference type="SAM" id="MobiDB-lite"/>
    </source>
</evidence>
<dbReference type="RefSeq" id="WP_344677548.1">
    <property type="nucleotide sequence ID" value="NZ_BAAAUX010000002.1"/>
</dbReference>
<dbReference type="InterPro" id="IPR045079">
    <property type="entry name" value="Oxoprolinase-like"/>
</dbReference>
<feature type="region of interest" description="Disordered" evidence="1">
    <location>
        <begin position="569"/>
        <end position="594"/>
    </location>
</feature>
<keyword evidence="6" id="KW-1185">Reference proteome</keyword>
<proteinExistence type="predicted"/>
<dbReference type="Pfam" id="PF01968">
    <property type="entry name" value="Hydantoinase_A"/>
    <property type="match status" value="1"/>
</dbReference>
<feature type="domain" description="Acetophenone carboxylase-like C-terminal" evidence="4">
    <location>
        <begin position="470"/>
        <end position="634"/>
    </location>
</feature>
<gene>
    <name evidence="5" type="ORF">GCM10010470_03740</name>
</gene>
<sequence length="644" mass="66894">MATSAGVDVGGTFTDVVVHASGHRPRAIKVPTTPDDQAEGVRDGLAVAWPEGALHRLPHGSTTATNAVLERKIARTVLVTTAGFAGVLHIARQDRPALYDLFATRPDPLVPHELVVPVTERTGPDGTEIVELTDDEVERVVGEVRRLEPESVAVSLLFAYADDSHEQRLCEALRSLDVPVTRSSALLPEFREFERASTCVLNAAIEPVMRRYLSRLTNRVPEPVITVMTSSGGTAGVEFAASAPVHTLLSGPAAGVVAAGAVARSAGFDDAIAFDMGGTSTDVCLIRGGHPEVSTSSRIAGLPFRTPAVGIHTVGAGGGSIAWIDAGGALRVGPHSAGADPGPACYGLGGREPTVTDAHCVLGHLDPGRELGGGLHLDVAAAERALGAISESAQGVLAVVRATMARALRKVSTERGVDPSGLALVAYGGAGPLHATALARELGCAAVVIPPAPGVLSALGLLLAPARYEASRTVMVPAGTDLGETWDQLSEEARQELEKQGVAGEISLFRVADARYAGQSHELRLDVGGEPDLTELLHAAHENAYGYAMRDEQAVIVTVRVVAQGAPILDEPPRDWDQGEPAPESSRELGTTGTARVLSRAGLSAGDRVTGPALIEQPDSTTLLDQDETAVVDEAGNLVVRFDG</sequence>
<comment type="caution">
    <text evidence="5">The sequence shown here is derived from an EMBL/GenBank/DDBJ whole genome shotgun (WGS) entry which is preliminary data.</text>
</comment>
<accession>A0ABN3V1L0</accession>
<dbReference type="InterPro" id="IPR008040">
    <property type="entry name" value="Hydant_A_N"/>
</dbReference>
<organism evidence="5 6">
    <name type="scientific">Saccharopolyspora taberi</name>
    <dbReference type="NCBI Taxonomy" id="60895"/>
    <lineage>
        <taxon>Bacteria</taxon>
        <taxon>Bacillati</taxon>
        <taxon>Actinomycetota</taxon>
        <taxon>Actinomycetes</taxon>
        <taxon>Pseudonocardiales</taxon>
        <taxon>Pseudonocardiaceae</taxon>
        <taxon>Saccharopolyspora</taxon>
    </lineage>
</organism>
<dbReference type="InterPro" id="IPR043129">
    <property type="entry name" value="ATPase_NBD"/>
</dbReference>
<feature type="domain" description="Hydantoinase A/oxoprolinase" evidence="2">
    <location>
        <begin position="195"/>
        <end position="469"/>
    </location>
</feature>
<dbReference type="PANTHER" id="PTHR11365:SF23">
    <property type="entry name" value="HYPOTHETICAL 5-OXOPROLINASE (EUROFUNG)-RELATED"/>
    <property type="match status" value="1"/>
</dbReference>
<protein>
    <submittedName>
        <fullName evidence="5">Hydantoinase/oxoprolinase family protein</fullName>
    </submittedName>
</protein>
<dbReference type="EMBL" id="BAAAUX010000002">
    <property type="protein sequence ID" value="GAA2774955.1"/>
    <property type="molecule type" value="Genomic_DNA"/>
</dbReference>
<dbReference type="InterPro" id="IPR002821">
    <property type="entry name" value="Hydantoinase_A"/>
</dbReference>
<dbReference type="InterPro" id="IPR049517">
    <property type="entry name" value="ACX-like_C"/>
</dbReference>